<evidence type="ECO:0000313" key="1">
    <source>
        <dbReference type="EMBL" id="JAH71877.1"/>
    </source>
</evidence>
<accession>A0A0E9V1F5</accession>
<dbReference type="EMBL" id="GBXM01036700">
    <property type="protein sequence ID" value="JAH71877.1"/>
    <property type="molecule type" value="Transcribed_RNA"/>
</dbReference>
<protein>
    <submittedName>
        <fullName evidence="1">Uncharacterized protein</fullName>
    </submittedName>
</protein>
<sequence length="13" mass="1374">MLSVSAVYAGYNV</sequence>
<proteinExistence type="predicted"/>
<organism evidence="1">
    <name type="scientific">Anguilla anguilla</name>
    <name type="common">European freshwater eel</name>
    <name type="synonym">Muraena anguilla</name>
    <dbReference type="NCBI Taxonomy" id="7936"/>
    <lineage>
        <taxon>Eukaryota</taxon>
        <taxon>Metazoa</taxon>
        <taxon>Chordata</taxon>
        <taxon>Craniata</taxon>
        <taxon>Vertebrata</taxon>
        <taxon>Euteleostomi</taxon>
        <taxon>Actinopterygii</taxon>
        <taxon>Neopterygii</taxon>
        <taxon>Teleostei</taxon>
        <taxon>Anguilliformes</taxon>
        <taxon>Anguillidae</taxon>
        <taxon>Anguilla</taxon>
    </lineage>
</organism>
<reference evidence="1" key="2">
    <citation type="journal article" date="2015" name="Fish Shellfish Immunol.">
        <title>Early steps in the European eel (Anguilla anguilla)-Vibrio vulnificus interaction in the gills: Role of the RtxA13 toxin.</title>
        <authorList>
            <person name="Callol A."/>
            <person name="Pajuelo D."/>
            <person name="Ebbesson L."/>
            <person name="Teles M."/>
            <person name="MacKenzie S."/>
            <person name="Amaro C."/>
        </authorList>
    </citation>
    <scope>NUCLEOTIDE SEQUENCE</scope>
</reference>
<name>A0A0E9V1F5_ANGAN</name>
<reference evidence="1" key="1">
    <citation type="submission" date="2014-11" db="EMBL/GenBank/DDBJ databases">
        <authorList>
            <person name="Amaro Gonzalez C."/>
        </authorList>
    </citation>
    <scope>NUCLEOTIDE SEQUENCE</scope>
</reference>